<dbReference type="OrthoDB" id="197906at2157"/>
<reference evidence="2" key="1">
    <citation type="submission" date="2016-10" db="EMBL/GenBank/DDBJ databases">
        <authorList>
            <person name="Varghese N."/>
            <person name="Submissions S."/>
        </authorList>
    </citation>
    <scope>NUCLEOTIDE SEQUENCE [LARGE SCALE GENOMIC DNA]</scope>
    <source>
        <strain evidence="2">B4,CECT 8067,JCM 17497</strain>
    </source>
</reference>
<name>A0A1G9C2L6_9EURY</name>
<dbReference type="Proteomes" id="UP000198882">
    <property type="component" value="Unassembled WGS sequence"/>
</dbReference>
<organism evidence="1 2">
    <name type="scientific">Natronorubrum texcoconense</name>
    <dbReference type="NCBI Taxonomy" id="1095776"/>
    <lineage>
        <taxon>Archaea</taxon>
        <taxon>Methanobacteriati</taxon>
        <taxon>Methanobacteriota</taxon>
        <taxon>Stenosarchaea group</taxon>
        <taxon>Halobacteria</taxon>
        <taxon>Halobacteriales</taxon>
        <taxon>Natrialbaceae</taxon>
        <taxon>Natronorubrum</taxon>
    </lineage>
</organism>
<accession>A0A1G9C2L6</accession>
<sequence length="303" mass="34970">MAREPSPWELLERASSTARSEGPRELYRRSVPVYRRRRDRLCRRLLSRAGGIPAGRTYLRARRRVDPESITDADPFVRLWLDPARIDRQVRTPSKRWGRVDGGDWDRDTVPVGETAAYRSVEAHFDRGVPWRETAEFEQYRERLAAGEQPKGCATEAELEARFEEFDAIYERIATDGYRSQPELWAERPDYQRDVFYKWDRTLDPRLDEVTVSIGRDGTVLHGDRGDHRLAIAKLLNLEEIPVLVRRRHARWQAIRDELSAATRRSALADRAKAHLDHPDVCKLHGFDSSNEGRGAAMSVPSS</sequence>
<dbReference type="STRING" id="1095776.SAMN04515672_3186"/>
<evidence type="ECO:0000313" key="2">
    <source>
        <dbReference type="Proteomes" id="UP000198882"/>
    </source>
</evidence>
<evidence type="ECO:0008006" key="3">
    <source>
        <dbReference type="Google" id="ProtNLM"/>
    </source>
</evidence>
<protein>
    <recommendedName>
        <fullName evidence="3">ParB-like nuclease domain-containing protein</fullName>
    </recommendedName>
</protein>
<evidence type="ECO:0000313" key="1">
    <source>
        <dbReference type="EMBL" id="SDK45920.1"/>
    </source>
</evidence>
<dbReference type="RefSeq" id="WP_090308968.1">
    <property type="nucleotide sequence ID" value="NZ_FNFE01000004.1"/>
</dbReference>
<dbReference type="AlphaFoldDB" id="A0A1G9C2L6"/>
<keyword evidence="2" id="KW-1185">Reference proteome</keyword>
<dbReference type="EMBL" id="FNFE01000004">
    <property type="protein sequence ID" value="SDK45920.1"/>
    <property type="molecule type" value="Genomic_DNA"/>
</dbReference>
<proteinExistence type="predicted"/>
<gene>
    <name evidence="1" type="ORF">SAMN04515672_3186</name>
</gene>